<dbReference type="EMBL" id="MU266369">
    <property type="protein sequence ID" value="KAH7927264.1"/>
    <property type="molecule type" value="Genomic_DNA"/>
</dbReference>
<keyword evidence="2" id="KW-1185">Reference proteome</keyword>
<organism evidence="1 2">
    <name type="scientific">Leucogyrophana mollusca</name>
    <dbReference type="NCBI Taxonomy" id="85980"/>
    <lineage>
        <taxon>Eukaryota</taxon>
        <taxon>Fungi</taxon>
        <taxon>Dikarya</taxon>
        <taxon>Basidiomycota</taxon>
        <taxon>Agaricomycotina</taxon>
        <taxon>Agaricomycetes</taxon>
        <taxon>Agaricomycetidae</taxon>
        <taxon>Boletales</taxon>
        <taxon>Boletales incertae sedis</taxon>
        <taxon>Leucogyrophana</taxon>
    </lineage>
</organism>
<accession>A0ACB8BNQ2</accession>
<evidence type="ECO:0000313" key="1">
    <source>
        <dbReference type="EMBL" id="KAH7927264.1"/>
    </source>
</evidence>
<evidence type="ECO:0000313" key="2">
    <source>
        <dbReference type="Proteomes" id="UP000790709"/>
    </source>
</evidence>
<dbReference type="Proteomes" id="UP000790709">
    <property type="component" value="Unassembled WGS sequence"/>
</dbReference>
<gene>
    <name evidence="1" type="ORF">BV22DRAFT_1032014</name>
</gene>
<protein>
    <submittedName>
        <fullName evidence="1">Uncharacterized protein</fullName>
    </submittedName>
</protein>
<sequence>MNTNRSSWRFGSKYVSTINKLFQGLTPVQITPNQDEKSFWHDLLSLDPDRDFLVSMLTALRKEDCLHTYKSAFNTLFTVCVAHARDCEDNIVRVHAVDTLAVVVRCVLAKNLAGWEVMEIFAGGVNESDQVFMTYVAMIADVMGDEATPANLRHQVLQLAVIFACGINQLSPGAYLLRRDLFPSIAGLVKSPDTERFSFEAMLLLSILANFHKSDSARLNPYLQSIRDSKDTDLMTKMCWAANYAADAAIKAYQEISDDSIPTLGKSLGSLVTSLWPDRALAKEPVDPPRELFKHQPIEATVAILPIFEFLFFNQLFPQVLVESISHTEEKTQNGRLPPLPFTILTLSSYLMTHASSSSSPRAIAYANLSMSILLVMAENTLVMKSLCQPSREGIRICRQRLPVLPIPSSSRPPICALLDCCVLWLRHNLHKRLEVHTYTTCMWVCNRVIWYLQRERIRLEYEWAELWSAILGLLGFLSSKLDNLTTTGGVERLVQETVRLLDFILCKVEIFLPTPRHIHEFIYELVRSSPILRKQQLLLEALGQPLALSDRRVSFRSDSTTKALSRLFSVVGFYENLIATAGVQTAKEAIRVVAKDIEKDGLHGLTDVQAIDDPPIRSEDVVGFIRYACVDGLSLMP</sequence>
<reference evidence="1" key="1">
    <citation type="journal article" date="2021" name="New Phytol.">
        <title>Evolutionary innovations through gain and loss of genes in the ectomycorrhizal Boletales.</title>
        <authorList>
            <person name="Wu G."/>
            <person name="Miyauchi S."/>
            <person name="Morin E."/>
            <person name="Kuo A."/>
            <person name="Drula E."/>
            <person name="Varga T."/>
            <person name="Kohler A."/>
            <person name="Feng B."/>
            <person name="Cao Y."/>
            <person name="Lipzen A."/>
            <person name="Daum C."/>
            <person name="Hundley H."/>
            <person name="Pangilinan J."/>
            <person name="Johnson J."/>
            <person name="Barry K."/>
            <person name="LaButti K."/>
            <person name="Ng V."/>
            <person name="Ahrendt S."/>
            <person name="Min B."/>
            <person name="Choi I.G."/>
            <person name="Park H."/>
            <person name="Plett J.M."/>
            <person name="Magnuson J."/>
            <person name="Spatafora J.W."/>
            <person name="Nagy L.G."/>
            <person name="Henrissat B."/>
            <person name="Grigoriev I.V."/>
            <person name="Yang Z.L."/>
            <person name="Xu J."/>
            <person name="Martin F.M."/>
        </authorList>
    </citation>
    <scope>NUCLEOTIDE SEQUENCE</scope>
    <source>
        <strain evidence="1">KUC20120723A-06</strain>
    </source>
</reference>
<name>A0ACB8BNQ2_9AGAM</name>
<proteinExistence type="predicted"/>
<comment type="caution">
    <text evidence="1">The sequence shown here is derived from an EMBL/GenBank/DDBJ whole genome shotgun (WGS) entry which is preliminary data.</text>
</comment>